<dbReference type="OMA" id="FEWSDAI"/>
<dbReference type="VEuPathDB" id="FungiDB:ATCC64974_75670"/>
<dbReference type="AlphaFoldDB" id="A0A117E3M5"/>
<dbReference type="InterPro" id="IPR056125">
    <property type="entry name" value="DUF7708"/>
</dbReference>
<keyword evidence="1" id="KW-0677">Repeat</keyword>
<organism evidence="6 7">
    <name type="scientific">Aspergillus niger</name>
    <dbReference type="NCBI Taxonomy" id="5061"/>
    <lineage>
        <taxon>Eukaryota</taxon>
        <taxon>Fungi</taxon>
        <taxon>Dikarya</taxon>
        <taxon>Ascomycota</taxon>
        <taxon>Pezizomycotina</taxon>
        <taxon>Eurotiomycetes</taxon>
        <taxon>Eurotiomycetidae</taxon>
        <taxon>Eurotiales</taxon>
        <taxon>Aspergillaceae</taxon>
        <taxon>Aspergillus</taxon>
        <taxon>Aspergillus subgen. Circumdati</taxon>
    </lineage>
</organism>
<dbReference type="Proteomes" id="UP000068243">
    <property type="component" value="Unassembled WGS sequence"/>
</dbReference>
<reference evidence="7" key="1">
    <citation type="journal article" date="2016" name="Genome Announc.">
        <title>Draft genome sequence of Aspergillus niger strain An76.</title>
        <authorList>
            <person name="Gong W."/>
            <person name="Cheng Z."/>
            <person name="Zhang H."/>
            <person name="Liu L."/>
            <person name="Gao P."/>
            <person name="Wang L."/>
        </authorList>
    </citation>
    <scope>NUCLEOTIDE SEQUENCE [LARGE SCALE GENOMIC DNA]</scope>
    <source>
        <strain evidence="7">An76</strain>
    </source>
</reference>
<keyword evidence="2" id="KW-0040">ANK repeat</keyword>
<dbReference type="Gene3D" id="1.25.40.20">
    <property type="entry name" value="Ankyrin repeat-containing domain"/>
    <property type="match status" value="1"/>
</dbReference>
<dbReference type="Pfam" id="PF24809">
    <property type="entry name" value="DUF7708"/>
    <property type="match status" value="1"/>
</dbReference>
<accession>A0A117E3M5</accession>
<dbReference type="OrthoDB" id="21416at2759"/>
<dbReference type="InterPro" id="IPR054471">
    <property type="entry name" value="GPIID_WHD"/>
</dbReference>
<dbReference type="Gene3D" id="3.40.50.300">
    <property type="entry name" value="P-loop containing nucleotide triphosphate hydrolases"/>
    <property type="match status" value="1"/>
</dbReference>
<feature type="domain" description="Nephrocystin 3-like N-terminal" evidence="5">
    <location>
        <begin position="255"/>
        <end position="412"/>
    </location>
</feature>
<dbReference type="VEuPathDB" id="FungiDB:M747DRAFT_276262"/>
<comment type="caution">
    <text evidence="6">The sequence shown here is derived from an EMBL/GenBank/DDBJ whole genome shotgun (WGS) entry which is preliminary data.</text>
</comment>
<dbReference type="InterPro" id="IPR056884">
    <property type="entry name" value="NPHP3-like_N"/>
</dbReference>
<evidence type="ECO:0000256" key="1">
    <source>
        <dbReference type="ARBA" id="ARBA00022737"/>
    </source>
</evidence>
<proteinExistence type="predicted"/>
<dbReference type="InterPro" id="IPR027417">
    <property type="entry name" value="P-loop_NTPase"/>
</dbReference>
<evidence type="ECO:0000313" key="7">
    <source>
        <dbReference type="Proteomes" id="UP000068243"/>
    </source>
</evidence>
<dbReference type="PROSITE" id="PS50297">
    <property type="entry name" value="ANK_REP_REGION"/>
    <property type="match status" value="1"/>
</dbReference>
<evidence type="ECO:0000313" key="6">
    <source>
        <dbReference type="EMBL" id="GAQ46535.1"/>
    </source>
</evidence>
<dbReference type="PANTHER" id="PTHR10039">
    <property type="entry name" value="AMELOGENIN"/>
    <property type="match status" value="1"/>
</dbReference>
<dbReference type="PROSITE" id="PS50088">
    <property type="entry name" value="ANK_REPEAT"/>
    <property type="match status" value="1"/>
</dbReference>
<dbReference type="PANTHER" id="PTHR10039:SF14">
    <property type="entry name" value="NACHT DOMAIN-CONTAINING PROTEIN"/>
    <property type="match status" value="1"/>
</dbReference>
<dbReference type="EMBL" id="BCMY01000021">
    <property type="protein sequence ID" value="GAQ46535.1"/>
    <property type="molecule type" value="Genomic_DNA"/>
</dbReference>
<dbReference type="SUPFAM" id="SSF52540">
    <property type="entry name" value="P-loop containing nucleoside triphosphate hydrolases"/>
    <property type="match status" value="1"/>
</dbReference>
<sequence length="1167" mass="132777">MALNDPALEIFHQAQQSFRSHLNDPNLYNEILASNSIDEVYNLTAKLQEEAAGKAGLRNLARIRPFLERLSSYSAVIEVLLQVKPELALIWGPIKLLLQLSSQLTSAFDRVADTMVKVGYALPQFAMALSVFEWSDAIRAAMALFYGDLLEFYRVNLDFFRKRRWKQMFEAIWPSYQKKLDVVVSNIELHATLIRNEVTLLDVSEAQKARVKSLEQFSEMQTSHSRQRFTGLKGQVAPFLFDDRLDWIRNRSVAGCAKWLFRDAAFSEWFDVSTQAPQYLWLQGMPGAGKTYLCAAAVGRSRERHRVLFALVSHAAKKTTTALGVLQSMIFQAAEEDRDLQAILVEAKERELRGNTLYVTELLKAYLKTASQTYIMIDGLDEMDEHERQVLLERLEEIAKECRDLRILISCRPEGDISRKLEKNAFAIKVNDRNAGSIQHYVDHRAHDWINSLGCSPSMETELRGLLSPLAAKAAGGAAFSRSGMFLYARIVLDNLQGIVSLDDIRRELKALPEDLNDAYHRILQRISDLPTRKRERSRKILGWIGCAPIPLTVWEMEQALSVEPDENGRMTSAVTPDLLSVDFVQLCGPIIEVADGKLQFVHFTVEVYLFSPSISHYIDKHVATIDLLNSLMAYLTSGIVDLDGDEGDIQEQIRHGRFRLFDYASFYWPVLLHDIISVKREKTDIQRDKLLGRLLERVSRKLQNFDFVTKEPLQGLKVDQKWSRVNDEDLDSNAILCGAKTFHSDERRWGWNMKNNESWINKDPLITSQMLIRLREQHEILLSMPDCCPDLERQYGPQLFRCTYVFCTRSRRGFYSADERDQHIENHGRPLKCVVPSCEFSSIGFDSEASRQRHWKKHHISAARETQAAAGAAAGGGGNFDALDPEEAQPLLFVLLAEGNIDLVRRLLCSQAGMKLKPEVIAHARLMAAEQGSLALTELLAPVIAETKVPFKVLAAAVASEDADFSEWAYNNLSLADWPNMMKVVIKVRREDIFTRWERYIQREVDKLRIRPHHSDYLFTSLLRQSLFTEVQGNGLKETRIKCLLTRFRRYMSWDILGTLLLRVARSSCSVALAEHLLRLEAPINFCSSSGRANGQTPLYVASKKTSVEAAFFMKCLILNGADTVVSINNTETLISEEKGAAQIAEKVGFTWSDLEQMYKNRAKYI</sequence>
<dbReference type="SUPFAM" id="SSF48403">
    <property type="entry name" value="Ankyrin repeat"/>
    <property type="match status" value="1"/>
</dbReference>
<evidence type="ECO:0000256" key="2">
    <source>
        <dbReference type="PROSITE-ProRule" id="PRU00023"/>
    </source>
</evidence>
<dbReference type="VEuPathDB" id="FungiDB:ASPNIDRAFT2_1159486"/>
<dbReference type="Pfam" id="PF24883">
    <property type="entry name" value="NPHP3_N"/>
    <property type="match status" value="1"/>
</dbReference>
<feature type="repeat" description="ANK" evidence="2">
    <location>
        <begin position="1095"/>
        <end position="1124"/>
    </location>
</feature>
<dbReference type="InterPro" id="IPR002110">
    <property type="entry name" value="Ankyrin_rpt"/>
</dbReference>
<evidence type="ECO:0000259" key="3">
    <source>
        <dbReference type="Pfam" id="PF22939"/>
    </source>
</evidence>
<dbReference type="InterPro" id="IPR036770">
    <property type="entry name" value="Ankyrin_rpt-contain_sf"/>
</dbReference>
<gene>
    <name evidence="6" type="ORF">ABL_09196</name>
</gene>
<feature type="domain" description="GPI inositol-deacylase winged helix" evidence="3">
    <location>
        <begin position="532"/>
        <end position="613"/>
    </location>
</feature>
<evidence type="ECO:0000259" key="4">
    <source>
        <dbReference type="Pfam" id="PF24809"/>
    </source>
</evidence>
<name>A0A117E3M5_ASPNG</name>
<dbReference type="VEuPathDB" id="FungiDB:An03g06250"/>
<evidence type="ECO:0000259" key="5">
    <source>
        <dbReference type="Pfam" id="PF24883"/>
    </source>
</evidence>
<protein>
    <submittedName>
        <fullName evidence="6">NACHT domain protein</fullName>
    </submittedName>
</protein>
<dbReference type="Pfam" id="PF22939">
    <property type="entry name" value="WHD_GPIID"/>
    <property type="match status" value="1"/>
</dbReference>
<feature type="domain" description="DUF7708" evidence="4">
    <location>
        <begin position="65"/>
        <end position="199"/>
    </location>
</feature>